<dbReference type="PANTHER" id="PTHR31891">
    <property type="entry name" value="FORMAMIDASE C869.04-RELATED"/>
    <property type="match status" value="1"/>
</dbReference>
<keyword evidence="2" id="KW-1185">Reference proteome</keyword>
<evidence type="ECO:0000313" key="2">
    <source>
        <dbReference type="Proteomes" id="UP000298588"/>
    </source>
</evidence>
<accession>A0A4D7QTF5</accession>
<dbReference type="PANTHER" id="PTHR31891:SF1">
    <property type="entry name" value="FORMAMIDASE C869.04-RELATED"/>
    <property type="match status" value="1"/>
</dbReference>
<protein>
    <submittedName>
        <fullName evidence="1">Amidase</fullName>
    </submittedName>
</protein>
<evidence type="ECO:0000313" key="1">
    <source>
        <dbReference type="EMBL" id="QCK88494.1"/>
    </source>
</evidence>
<dbReference type="KEGG" id="paqt:E8L99_23400"/>
<dbReference type="GO" id="GO:0016811">
    <property type="term" value="F:hydrolase activity, acting on carbon-nitrogen (but not peptide) bonds, in linear amides"/>
    <property type="evidence" value="ECO:0007669"/>
    <property type="project" value="InterPro"/>
</dbReference>
<dbReference type="RefSeq" id="WP_137101820.1">
    <property type="nucleotide sequence ID" value="NZ_CP039865.1"/>
</dbReference>
<dbReference type="InterPro" id="IPR004304">
    <property type="entry name" value="FmdA_AmdA"/>
</dbReference>
<dbReference type="AlphaFoldDB" id="A0A4D7QTF5"/>
<dbReference type="EMBL" id="CP039865">
    <property type="protein sequence ID" value="QCK88494.1"/>
    <property type="molecule type" value="Genomic_DNA"/>
</dbReference>
<dbReference type="Gene3D" id="3.10.28.20">
    <property type="entry name" value="Acetamidase/Formamidase-like domains"/>
    <property type="match status" value="1"/>
</dbReference>
<dbReference type="OrthoDB" id="9785236at2"/>
<gene>
    <name evidence="1" type="ORF">E8L99_23400</name>
</gene>
<name>A0A4D7QTF5_9HYPH</name>
<reference evidence="1 2" key="1">
    <citation type="submission" date="2019-04" db="EMBL/GenBank/DDBJ databases">
        <title>Phreatobacter aquaticus sp. nov.</title>
        <authorList>
            <person name="Choi A."/>
            <person name="Baek K."/>
        </authorList>
    </citation>
    <scope>NUCLEOTIDE SEQUENCE [LARGE SCALE GENOMIC DNA]</scope>
    <source>
        <strain evidence="1 2">NMCR1094</strain>
    </source>
</reference>
<sequence>MTHRLDASADNAHWGYFDATLAPRLTVKSGERVTISTVSAAPDQLPDASWGIPPALPAIHAKFGGPTLPGHICTGPVAVEGAKAGSVLQVDIEAIDLHYDWGYTLVRPLAGALPDDVKALRLFHSRIDRASKIATMPWGHEIPLDRPFFGVMAVAPPKEWGRVNTLPPRRNGGNLDNKELVAGTTLYLPVFVDGANFSVGDAHGAQGDGEVCITAIETGLIGTFKLTVRDDMSLVWPMAETPTEVITMAFDPDLDAAVQIALRSMIDLVVEKSGLDRDEAYALMSLVADLRVTQVVNGNKGIHVVLDKKWLKKIR</sequence>
<dbReference type="Gene3D" id="2.60.120.580">
    <property type="entry name" value="Acetamidase/Formamidase-like domains"/>
    <property type="match status" value="2"/>
</dbReference>
<organism evidence="1 2">
    <name type="scientific">Phreatobacter aquaticus</name>
    <dbReference type="NCBI Taxonomy" id="2570229"/>
    <lineage>
        <taxon>Bacteria</taxon>
        <taxon>Pseudomonadati</taxon>
        <taxon>Pseudomonadota</taxon>
        <taxon>Alphaproteobacteria</taxon>
        <taxon>Hyphomicrobiales</taxon>
        <taxon>Phreatobacteraceae</taxon>
        <taxon>Phreatobacter</taxon>
    </lineage>
</organism>
<dbReference type="Pfam" id="PF03069">
    <property type="entry name" value="FmdA_AmdA"/>
    <property type="match status" value="1"/>
</dbReference>
<dbReference type="Proteomes" id="UP000298588">
    <property type="component" value="Chromosome"/>
</dbReference>
<dbReference type="SUPFAM" id="SSF141130">
    <property type="entry name" value="Acetamidase/Formamidase-like"/>
    <property type="match status" value="1"/>
</dbReference>
<proteinExistence type="predicted"/>